<reference evidence="3 4" key="1">
    <citation type="submission" date="2019-09" db="EMBL/GenBank/DDBJ databases">
        <title>Bird 10,000 Genomes (B10K) Project - Family phase.</title>
        <authorList>
            <person name="Zhang G."/>
        </authorList>
    </citation>
    <scope>NUCLEOTIDE SEQUENCE [LARGE SCALE GENOMIC DNA]</scope>
    <source>
        <strain evidence="3">B10K-DU-029-32</strain>
        <tissue evidence="3">Liver or heart</tissue>
    </source>
</reference>
<dbReference type="GO" id="GO:0005546">
    <property type="term" value="F:phosphatidylinositol-4,5-bisphosphate binding"/>
    <property type="evidence" value="ECO:0007669"/>
    <property type="project" value="TreeGrafter"/>
</dbReference>
<keyword evidence="4" id="KW-1185">Reference proteome</keyword>
<dbReference type="GO" id="GO:0006893">
    <property type="term" value="P:Golgi to plasma membrane transport"/>
    <property type="evidence" value="ECO:0007669"/>
    <property type="project" value="TreeGrafter"/>
</dbReference>
<protein>
    <submittedName>
        <fullName evidence="3">EXOC1 protein</fullName>
    </submittedName>
</protein>
<keyword evidence="1" id="KW-0175">Coiled coil</keyword>
<accession>A0A7K8GK25</accession>
<proteinExistence type="predicted"/>
<dbReference type="Proteomes" id="UP000526602">
    <property type="component" value="Unassembled WGS sequence"/>
</dbReference>
<dbReference type="PANTHER" id="PTHR16092">
    <property type="entry name" value="SEC3/SYNTAXIN-RELATED"/>
    <property type="match status" value="1"/>
</dbReference>
<name>A0A7K8GK25_ORTSP</name>
<feature type="non-terminal residue" evidence="3">
    <location>
        <position position="1"/>
    </location>
</feature>
<evidence type="ECO:0000313" key="3">
    <source>
        <dbReference type="EMBL" id="NXC04688.1"/>
    </source>
</evidence>
<dbReference type="PANTHER" id="PTHR16092:SF20">
    <property type="entry name" value="EXOCYST COMPLEX COMPONENT SEC3 PIP2-BINDING N-TERMINAL DOMAIN-CONTAINING PROTEIN"/>
    <property type="match status" value="1"/>
</dbReference>
<gene>
    <name evidence="3" type="primary">Exoc1_2</name>
    <name evidence="3" type="ORF">ORTSPA_R12303</name>
</gene>
<feature type="domain" description="Exocyst complex component Sec3 coiled-coil" evidence="2">
    <location>
        <begin position="47"/>
        <end position="128"/>
    </location>
</feature>
<dbReference type="GO" id="GO:0000145">
    <property type="term" value="C:exocyst"/>
    <property type="evidence" value="ECO:0007669"/>
    <property type="project" value="InterPro"/>
</dbReference>
<feature type="non-terminal residue" evidence="3">
    <location>
        <position position="129"/>
    </location>
</feature>
<evidence type="ECO:0000259" key="2">
    <source>
        <dbReference type="Pfam" id="PF09763"/>
    </source>
</evidence>
<sequence length="129" mass="14503">PQEDGKEAAGAELQEELGVYQDLTPEEAADVLELLEQHEPLLSNSVAFTEQLSRELQGLDEANLRAILSSEPQVTQLLSSLDEALVEVARVEETLQVYEELLGSVKQQMDHIHRENSLLHRMASNRMRL</sequence>
<dbReference type="GO" id="GO:0006887">
    <property type="term" value="P:exocytosis"/>
    <property type="evidence" value="ECO:0007669"/>
    <property type="project" value="InterPro"/>
</dbReference>
<organism evidence="3 4">
    <name type="scientific">Orthonyx spaldingii</name>
    <name type="common">Chowchilla</name>
    <dbReference type="NCBI Taxonomy" id="38397"/>
    <lineage>
        <taxon>Eukaryota</taxon>
        <taxon>Metazoa</taxon>
        <taxon>Chordata</taxon>
        <taxon>Craniata</taxon>
        <taxon>Vertebrata</taxon>
        <taxon>Euteleostomi</taxon>
        <taxon>Archelosauria</taxon>
        <taxon>Archosauria</taxon>
        <taxon>Dinosauria</taxon>
        <taxon>Saurischia</taxon>
        <taxon>Theropoda</taxon>
        <taxon>Coelurosauria</taxon>
        <taxon>Aves</taxon>
        <taxon>Neognathae</taxon>
        <taxon>Neoaves</taxon>
        <taxon>Telluraves</taxon>
        <taxon>Australaves</taxon>
        <taxon>Passeriformes</taxon>
        <taxon>Corvoidea</taxon>
        <taxon>Orthonychidae</taxon>
        <taxon>Orthonyx</taxon>
    </lineage>
</organism>
<dbReference type="EMBL" id="VZTJ01003341">
    <property type="protein sequence ID" value="NXC04688.1"/>
    <property type="molecule type" value="Genomic_DNA"/>
</dbReference>
<evidence type="ECO:0000256" key="1">
    <source>
        <dbReference type="SAM" id="Coils"/>
    </source>
</evidence>
<evidence type="ECO:0000313" key="4">
    <source>
        <dbReference type="Proteomes" id="UP000526602"/>
    </source>
</evidence>
<dbReference type="GO" id="GO:0005886">
    <property type="term" value="C:plasma membrane"/>
    <property type="evidence" value="ECO:0007669"/>
    <property type="project" value="TreeGrafter"/>
</dbReference>
<feature type="coiled-coil region" evidence="1">
    <location>
        <begin position="81"/>
        <end position="108"/>
    </location>
</feature>
<comment type="caution">
    <text evidence="3">The sequence shown here is derived from an EMBL/GenBank/DDBJ whole genome shotgun (WGS) entry which is preliminary data.</text>
</comment>
<dbReference type="InterPro" id="IPR019160">
    <property type="entry name" value="Sec3_CC"/>
</dbReference>
<dbReference type="AlphaFoldDB" id="A0A7K8GK25"/>
<dbReference type="Pfam" id="PF09763">
    <property type="entry name" value="Sec3_CC"/>
    <property type="match status" value="1"/>
</dbReference>